<dbReference type="PANTHER" id="PTHR11774:SF6">
    <property type="entry name" value="PROTEIN FARNESYLTRANSFERASE SUBUNIT BETA"/>
    <property type="match status" value="1"/>
</dbReference>
<evidence type="ECO:0000256" key="4">
    <source>
        <dbReference type="ARBA" id="ARBA00022602"/>
    </source>
</evidence>
<evidence type="ECO:0000256" key="3">
    <source>
        <dbReference type="ARBA" id="ARBA00015798"/>
    </source>
</evidence>
<dbReference type="InterPro" id="IPR045089">
    <property type="entry name" value="PGGT1B-like"/>
</dbReference>
<comment type="similarity">
    <text evidence="1 9">Belongs to the protein prenyltransferase subunit beta family.</text>
</comment>
<dbReference type="Pfam" id="PF00432">
    <property type="entry name" value="Prenyltrans"/>
    <property type="match status" value="1"/>
</dbReference>
<dbReference type="EC" id="2.5.1.58" evidence="2 9"/>
<evidence type="ECO:0000313" key="12">
    <source>
        <dbReference type="EMBL" id="CAH0366420.1"/>
    </source>
</evidence>
<comment type="function">
    <text evidence="9">Catalyzes the transfer of a farnesyl moiety from farnesyl diphosphate to a cysteine at the fourth position from the C-terminus of several proteins. The beta subunit is responsible for peptide-binding.</text>
</comment>
<reference evidence="12" key="2">
    <citation type="submission" date="2021-11" db="EMBL/GenBank/DDBJ databases">
        <authorList>
            <consortium name="Genoscope - CEA"/>
            <person name="William W."/>
        </authorList>
    </citation>
    <scope>NUCLEOTIDE SEQUENCE</scope>
</reference>
<dbReference type="GO" id="GO:0004660">
    <property type="term" value="F:protein farnesyltransferase activity"/>
    <property type="evidence" value="ECO:0007669"/>
    <property type="project" value="UniProtKB-UniRule"/>
</dbReference>
<proteinExistence type="inferred from homology"/>
<keyword evidence="6 9" id="KW-0479">Metal-binding</keyword>
<comment type="subunit">
    <text evidence="9">Heterodimer of an alpha and a beta subunit.</text>
</comment>
<evidence type="ECO:0000256" key="8">
    <source>
        <dbReference type="ARBA" id="ARBA00022833"/>
    </source>
</evidence>
<reference evidence="11" key="1">
    <citation type="submission" date="2021-01" db="EMBL/GenBank/DDBJ databases">
        <authorList>
            <person name="Corre E."/>
            <person name="Pelletier E."/>
            <person name="Niang G."/>
            <person name="Scheremetjew M."/>
            <person name="Finn R."/>
            <person name="Kale V."/>
            <person name="Holt S."/>
            <person name="Cochrane G."/>
            <person name="Meng A."/>
            <person name="Brown T."/>
            <person name="Cohen L."/>
        </authorList>
    </citation>
    <scope>NUCLEOTIDE SEQUENCE</scope>
    <source>
        <strain evidence="11">CCMP1756</strain>
    </source>
</reference>
<evidence type="ECO:0000256" key="2">
    <source>
        <dbReference type="ARBA" id="ARBA00012702"/>
    </source>
</evidence>
<dbReference type="EMBL" id="HBIW01023504">
    <property type="protein sequence ID" value="CAE0704799.1"/>
    <property type="molecule type" value="Transcribed_RNA"/>
</dbReference>
<evidence type="ECO:0000256" key="1">
    <source>
        <dbReference type="ARBA" id="ARBA00010497"/>
    </source>
</evidence>
<keyword evidence="5 9" id="KW-0808">Transferase</keyword>
<dbReference type="InterPro" id="IPR026872">
    <property type="entry name" value="FTB"/>
</dbReference>
<dbReference type="AlphaFoldDB" id="A0A7S4ECU6"/>
<evidence type="ECO:0000256" key="7">
    <source>
        <dbReference type="ARBA" id="ARBA00022737"/>
    </source>
</evidence>
<keyword evidence="13" id="KW-1185">Reference proteome</keyword>
<feature type="domain" description="Prenyltransferase alpha-alpha toroid" evidence="10">
    <location>
        <begin position="56"/>
        <end position="403"/>
    </location>
</feature>
<dbReference type="EMBL" id="CAKKNE010000001">
    <property type="protein sequence ID" value="CAH0366420.1"/>
    <property type="molecule type" value="Genomic_DNA"/>
</dbReference>
<comment type="catalytic activity">
    <reaction evidence="9">
        <text>L-cysteinyl-[protein] + (2E,6E)-farnesyl diphosphate = S-(2E,6E)-farnesyl-L-cysteinyl-[protein] + diphosphate</text>
        <dbReference type="Rhea" id="RHEA:13345"/>
        <dbReference type="Rhea" id="RHEA-COMP:10131"/>
        <dbReference type="Rhea" id="RHEA-COMP:11535"/>
        <dbReference type="ChEBI" id="CHEBI:29950"/>
        <dbReference type="ChEBI" id="CHEBI:33019"/>
        <dbReference type="ChEBI" id="CHEBI:86019"/>
        <dbReference type="ChEBI" id="CHEBI:175763"/>
    </reaction>
</comment>
<dbReference type="Proteomes" id="UP000789595">
    <property type="component" value="Unassembled WGS sequence"/>
</dbReference>
<name>A0A7S4ECU6_9STRA</name>
<keyword evidence="4 9" id="KW-0637">Prenyltransferase</keyword>
<comment type="cofactor">
    <cofactor evidence="9">
        <name>Zn(2+)</name>
        <dbReference type="ChEBI" id="CHEBI:29105"/>
    </cofactor>
    <text evidence="9">Binds 1 zinc ion per subunit.</text>
</comment>
<evidence type="ECO:0000259" key="10">
    <source>
        <dbReference type="Pfam" id="PF00432"/>
    </source>
</evidence>
<dbReference type="InterPro" id="IPR008930">
    <property type="entry name" value="Terpenoid_cyclase/PrenylTrfase"/>
</dbReference>
<dbReference type="GO" id="GO:0008270">
    <property type="term" value="F:zinc ion binding"/>
    <property type="evidence" value="ECO:0007669"/>
    <property type="project" value="UniProtKB-UniRule"/>
</dbReference>
<dbReference type="OrthoDB" id="10261146at2759"/>
<dbReference type="GO" id="GO:0097354">
    <property type="term" value="P:prenylation"/>
    <property type="evidence" value="ECO:0007669"/>
    <property type="project" value="UniProtKB-UniRule"/>
</dbReference>
<evidence type="ECO:0000256" key="9">
    <source>
        <dbReference type="RuleBase" id="RU365056"/>
    </source>
</evidence>
<evidence type="ECO:0000256" key="6">
    <source>
        <dbReference type="ARBA" id="ARBA00022723"/>
    </source>
</evidence>
<evidence type="ECO:0000256" key="5">
    <source>
        <dbReference type="ARBA" id="ARBA00022679"/>
    </source>
</evidence>
<keyword evidence="8 9" id="KW-0862">Zinc</keyword>
<gene>
    <name evidence="11" type="ORF">PCAL00307_LOCUS20247</name>
    <name evidence="12" type="ORF">PECAL_1P29120</name>
</gene>
<evidence type="ECO:0000313" key="13">
    <source>
        <dbReference type="Proteomes" id="UP000789595"/>
    </source>
</evidence>
<dbReference type="PANTHER" id="PTHR11774">
    <property type="entry name" value="GERANYLGERANYL TRANSFERASE TYPE BETA SUBUNIT"/>
    <property type="match status" value="1"/>
</dbReference>
<dbReference type="Gene3D" id="1.50.10.20">
    <property type="match status" value="1"/>
</dbReference>
<organism evidence="11">
    <name type="scientific">Pelagomonas calceolata</name>
    <dbReference type="NCBI Taxonomy" id="35677"/>
    <lineage>
        <taxon>Eukaryota</taxon>
        <taxon>Sar</taxon>
        <taxon>Stramenopiles</taxon>
        <taxon>Ochrophyta</taxon>
        <taxon>Pelagophyceae</taxon>
        <taxon>Pelagomonadales</taxon>
        <taxon>Pelagomonadaceae</taxon>
        <taxon>Pelagomonas</taxon>
    </lineage>
</organism>
<accession>A0A7S4ECU6</accession>
<dbReference type="CDD" id="cd02893">
    <property type="entry name" value="FTase"/>
    <property type="match status" value="1"/>
</dbReference>
<dbReference type="InterPro" id="IPR001330">
    <property type="entry name" value="Prenyltrans"/>
</dbReference>
<protein>
    <recommendedName>
        <fullName evidence="3 9">Protein farnesyltransferase subunit beta</fullName>
        <shortName evidence="9">FTase-beta</shortName>
        <ecNumber evidence="2 9">2.5.1.58</ecNumber>
    </recommendedName>
</protein>
<evidence type="ECO:0000313" key="11">
    <source>
        <dbReference type="EMBL" id="CAE0704799.1"/>
    </source>
</evidence>
<sequence>MDDLGAMNYSLTLLEQEECESVCARFLIDDFSTVPAAQLAQMRREGLLDEENRPRLMREKHVQYLRKGLAGLSGGFVALDASRPWLVYWIIHALDLLEALDDDAEIKQRCISTLRACRAEGAFGGGPRQLAHLAPTYAATLALCCIGSNEAFETIDRPALYQFLLSMKDASNGFRMHDDGEVDVRGTYTAIAVAALTNVLTPQLVEGVAEYAASCQTYEGGFGGEPGVEAHGGYGFCAIATLCILDACHLVDLDALDAWVARRQTSIEGGYQGRANKLVDACYSFWQGGTAQLSAHARRGDPHHIEAPQGVRWRPGTTSADVPAATPIQEIVDPIKLQRYILLCAQVFPDGGLRDKPGKGRDYYHTCYALSGLSASQHPDCTAPATVSGSPANLLPRTHPAFNCRPEKVSRMLDHFSGLPDL</sequence>
<dbReference type="SUPFAM" id="SSF48239">
    <property type="entry name" value="Terpenoid cyclases/Protein prenyltransferases"/>
    <property type="match status" value="1"/>
</dbReference>
<dbReference type="GO" id="GO:0005965">
    <property type="term" value="C:protein farnesyltransferase complex"/>
    <property type="evidence" value="ECO:0007669"/>
    <property type="project" value="UniProtKB-UniRule"/>
</dbReference>
<keyword evidence="7" id="KW-0677">Repeat</keyword>